<dbReference type="InterPro" id="IPR018247">
    <property type="entry name" value="EF_Hand_1_Ca_BS"/>
</dbReference>
<reference evidence="2 3" key="1">
    <citation type="submission" date="2016-11" db="EMBL/GenBank/DDBJ databases">
        <authorList>
            <person name="Jaros S."/>
            <person name="Januszkiewicz K."/>
            <person name="Wedrychowicz H."/>
        </authorList>
    </citation>
    <scope>NUCLEOTIDE SEQUENCE [LARGE SCALE GENOMIC DNA]</scope>
    <source>
        <strain evidence="2 3">DSM 29431</strain>
    </source>
</reference>
<dbReference type="SUPFAM" id="SSF141072">
    <property type="entry name" value="CalX-like"/>
    <property type="match status" value="1"/>
</dbReference>
<organism evidence="2 3">
    <name type="scientific">Marivita hallyeonensis</name>
    <dbReference type="NCBI Taxonomy" id="996342"/>
    <lineage>
        <taxon>Bacteria</taxon>
        <taxon>Pseudomonadati</taxon>
        <taxon>Pseudomonadota</taxon>
        <taxon>Alphaproteobacteria</taxon>
        <taxon>Rhodobacterales</taxon>
        <taxon>Roseobacteraceae</taxon>
        <taxon>Marivita</taxon>
    </lineage>
</organism>
<dbReference type="RefSeq" id="WP_072780169.1">
    <property type="nucleotide sequence ID" value="NZ_FQXC01000011.1"/>
</dbReference>
<feature type="region of interest" description="Disordered" evidence="1">
    <location>
        <begin position="115"/>
        <end position="134"/>
    </location>
</feature>
<proteinExistence type="predicted"/>
<accession>A0A1M5Y4F5</accession>
<evidence type="ECO:0000313" key="2">
    <source>
        <dbReference type="EMBL" id="SHI06892.1"/>
    </source>
</evidence>
<dbReference type="PROSITE" id="PS00018">
    <property type="entry name" value="EF_HAND_1"/>
    <property type="match status" value="1"/>
</dbReference>
<protein>
    <recommendedName>
        <fullName evidence="4">Calx-beta domain-containing protein</fullName>
    </recommendedName>
</protein>
<dbReference type="OrthoDB" id="8540162at2"/>
<dbReference type="AlphaFoldDB" id="A0A1M5Y4F5"/>
<dbReference type="EMBL" id="FQXC01000011">
    <property type="protein sequence ID" value="SHI06892.1"/>
    <property type="molecule type" value="Genomic_DNA"/>
</dbReference>
<dbReference type="Proteomes" id="UP000184221">
    <property type="component" value="Unassembled WGS sequence"/>
</dbReference>
<sequence length="1169" mass="119607">MGILGTGNDNINIDGGDPSFVDFGGADTYTLLNTLSADVTITDNDGGTINLPTGLTVDDAQFLADGVLFTINGNTVTIIGNPSLMTFVFGGTPIDPTAGTPQTFAETATSFGTTLPAPGEGPNAATNTGDVNDDGTVGTGQTPEEIYAEAIAAANAALAAATAAQADADAAEAAVTDLATAEAYKAAADAAKAAADAAKTAADEAAAAAANTADGADDTEAAAAVAAAEAAQATADAEVVSAEAQVEAFAPPTFDLTGPATVDEGASATFTVTASKPVLVDTDVTFQLVAGDPAAPDQGTNNTNLNDFAQGAFTEVTVTILAGDTTAEFDVESLNDTITELSENFSVSASVDGTALAPVTTAVIDGGGETFILTTGVDVVPGTANNDTIFGDNDTWTVGDNVDGGDGIDTLQLANDEQDFTLAGRTLTNVENVTILNVDPNTGTQDFNFANKMIEMATVDFADTVHSSDVDIDNLRQDADLTVTNAIADNSDVTRNDDGLYSSLSGSVAQNNLFENIDTATNNDDIEFYNYAYFSNATELNISTTAQNFTTDDGSSEDFYMEEYIDLDADNASIFAQYNIANIVTENNYSEIYTYVEDNGTAATADTVNLEYNIENVDGIYIEAYADDSSGDGGTTMDSVIFNLNGVMDSDDSNEVDMYGFENITINVTGDSEFDDFDVYSDVDDDTTQIITIVADADFIIDPDTASGEFDVHDDGEVEMTITGAGNVVFDINGDNEGFDLDASGATGMLDISVGTGGSPDELLSVVSGSGDDIIGSFDDFDLDTGGTFILQSFDGGAGFDTFEIDASDAVLSETNVAAASLEVTDAISNFEALSLVSFGADVVDATTWGLADDVTIDGYTTGGSLTVNDGATVTITEVGTGNTDIDIIVDGAGDPGSDDDSLTLVLLSEDGDSFDDIDISDVETINIVSDEEDTDDTVDFNDLQIDAAEAVTLNISGESSLDMTTNPSTLTALETVDASGFDAGLSIDVSSSGESVTITVGDGEDDVIGSAQDDTISVGNGGNSVTGGDGADDITLGAGVTEDDVDVIIYTAVSESQGVMVDTITGFQVAVQSTDDVDTDGDVDADDVIDDIIDLFGITAGVGTYLGEAGGYGQVLTSLSGGGTAEAVLDTSTSTLYVDIDGSGTLDNADMAIELTGVTELSGDNFIF</sequence>
<evidence type="ECO:0000256" key="1">
    <source>
        <dbReference type="SAM" id="MobiDB-lite"/>
    </source>
</evidence>
<evidence type="ECO:0000313" key="3">
    <source>
        <dbReference type="Proteomes" id="UP000184221"/>
    </source>
</evidence>
<evidence type="ECO:0008006" key="4">
    <source>
        <dbReference type="Google" id="ProtNLM"/>
    </source>
</evidence>
<keyword evidence="3" id="KW-1185">Reference proteome</keyword>
<dbReference type="InterPro" id="IPR038081">
    <property type="entry name" value="CalX-like_sf"/>
</dbReference>
<gene>
    <name evidence="2" type="ORF">SAMN05443551_0075</name>
</gene>
<dbReference type="STRING" id="996342.SAMN05443551_0075"/>
<name>A0A1M5Y4F5_9RHOB</name>